<evidence type="ECO:0000313" key="2">
    <source>
        <dbReference type="Proteomes" id="UP000677803"/>
    </source>
</evidence>
<reference evidence="1" key="1">
    <citation type="submission" date="2021-05" db="EMBL/GenBank/DDBJ databases">
        <authorList>
            <person name="Tigano A."/>
        </authorList>
    </citation>
    <scope>NUCLEOTIDE SEQUENCE</scope>
</reference>
<feature type="non-terminal residue" evidence="1">
    <location>
        <position position="1"/>
    </location>
</feature>
<name>A0A8S4BAA4_9TELE</name>
<keyword evidence="2" id="KW-1185">Reference proteome</keyword>
<evidence type="ECO:0000313" key="1">
    <source>
        <dbReference type="EMBL" id="CAG5957936.1"/>
    </source>
</evidence>
<accession>A0A8S4BAA4</accession>
<proteinExistence type="predicted"/>
<dbReference type="AlphaFoldDB" id="A0A8S4BAA4"/>
<organism evidence="1 2">
    <name type="scientific">Menidia menidia</name>
    <name type="common">Atlantic silverside</name>
    <dbReference type="NCBI Taxonomy" id="238744"/>
    <lineage>
        <taxon>Eukaryota</taxon>
        <taxon>Metazoa</taxon>
        <taxon>Chordata</taxon>
        <taxon>Craniata</taxon>
        <taxon>Vertebrata</taxon>
        <taxon>Euteleostomi</taxon>
        <taxon>Actinopterygii</taxon>
        <taxon>Neopterygii</taxon>
        <taxon>Teleostei</taxon>
        <taxon>Neoteleostei</taxon>
        <taxon>Acanthomorphata</taxon>
        <taxon>Ovalentaria</taxon>
        <taxon>Atherinomorphae</taxon>
        <taxon>Atheriniformes</taxon>
        <taxon>Atherinopsidae</taxon>
        <taxon>Menidiinae</taxon>
        <taxon>Menidia</taxon>
    </lineage>
</organism>
<comment type="caution">
    <text evidence="1">The sequence shown here is derived from an EMBL/GenBank/DDBJ whole genome shotgun (WGS) entry which is preliminary data.</text>
</comment>
<dbReference type="Proteomes" id="UP000677803">
    <property type="component" value="Unassembled WGS sequence"/>
</dbReference>
<protein>
    <submittedName>
        <fullName evidence="1">(Atlantic silverside) hypothetical protein</fullName>
    </submittedName>
</protein>
<sequence length="183" mass="20407">EQTERQIEKLLSLMQLSQVDFSTVLCCCIQLLITMSVCKPHHLHKTRSVLQILNPQFDCAMVDVVYQQLKHCGAHVLQLNNAVVRLFEVGSEHGAKETALCREHQPVQLKLFAVHSDGDISKQAIFQAQVHDALHHTARMRAVSECVAQEVVLLSHGAPDAEASLLAGLHLCCFSRGKPNQHY</sequence>
<dbReference type="EMBL" id="CAJRST010022223">
    <property type="protein sequence ID" value="CAG5957936.1"/>
    <property type="molecule type" value="Genomic_DNA"/>
</dbReference>
<gene>
    <name evidence="1" type="ORF">MMEN_LOCUS14815</name>
</gene>